<dbReference type="AlphaFoldDB" id="A0A4S4KVA1"/>
<reference evidence="2 3" key="1">
    <citation type="submission" date="2019-02" db="EMBL/GenBank/DDBJ databases">
        <title>Genome sequencing of the rare red list fungi Phlebia centrifuga.</title>
        <authorList>
            <person name="Buettner E."/>
            <person name="Kellner H."/>
        </authorList>
    </citation>
    <scope>NUCLEOTIDE SEQUENCE [LARGE SCALE GENOMIC DNA]</scope>
    <source>
        <strain evidence="2 3">DSM 108282</strain>
    </source>
</reference>
<feature type="transmembrane region" description="Helical" evidence="1">
    <location>
        <begin position="44"/>
        <end position="63"/>
    </location>
</feature>
<dbReference type="EMBL" id="SGPJ01000008">
    <property type="protein sequence ID" value="THH02261.1"/>
    <property type="molecule type" value="Genomic_DNA"/>
</dbReference>
<keyword evidence="1" id="KW-1133">Transmembrane helix</keyword>
<name>A0A4S4KVA1_9APHY</name>
<keyword evidence="1" id="KW-0812">Transmembrane</keyword>
<keyword evidence="3" id="KW-1185">Reference proteome</keyword>
<feature type="transmembrane region" description="Helical" evidence="1">
    <location>
        <begin position="84"/>
        <end position="105"/>
    </location>
</feature>
<organism evidence="2 3">
    <name type="scientific">Hermanssonia centrifuga</name>
    <dbReference type="NCBI Taxonomy" id="98765"/>
    <lineage>
        <taxon>Eukaryota</taxon>
        <taxon>Fungi</taxon>
        <taxon>Dikarya</taxon>
        <taxon>Basidiomycota</taxon>
        <taxon>Agaricomycotina</taxon>
        <taxon>Agaricomycetes</taxon>
        <taxon>Polyporales</taxon>
        <taxon>Meruliaceae</taxon>
        <taxon>Hermanssonia</taxon>
    </lineage>
</organism>
<proteinExistence type="predicted"/>
<gene>
    <name evidence="2" type="ORF">EW026_g571</name>
</gene>
<dbReference type="Proteomes" id="UP000309038">
    <property type="component" value="Unassembled WGS sequence"/>
</dbReference>
<evidence type="ECO:0000313" key="2">
    <source>
        <dbReference type="EMBL" id="THH02261.1"/>
    </source>
</evidence>
<feature type="transmembrane region" description="Helical" evidence="1">
    <location>
        <begin position="5"/>
        <end position="24"/>
    </location>
</feature>
<evidence type="ECO:0000313" key="3">
    <source>
        <dbReference type="Proteomes" id="UP000309038"/>
    </source>
</evidence>
<evidence type="ECO:0000256" key="1">
    <source>
        <dbReference type="SAM" id="Phobius"/>
    </source>
</evidence>
<comment type="caution">
    <text evidence="2">The sequence shown here is derived from an EMBL/GenBank/DDBJ whole genome shotgun (WGS) entry which is preliminary data.</text>
</comment>
<sequence length="177" mass="20179">MHVLCLAEGVHFLITVFIFAVYGFPLSKENYANEAWPFEYLHTAVGVAYPTIFSMTAHIVLYCQLMLSHMTYIVDRPAPSRGKLLLWGLTAFIIIAYSDVVIYLVEMLFPSETLHSYLSRWEDVDPVGCAHGVGGLLSWQHRMCTTHPILPGAHRRNKYSQVFFHTNELAMRLTSNL</sequence>
<keyword evidence="1" id="KW-0472">Membrane</keyword>
<protein>
    <submittedName>
        <fullName evidence="2">Uncharacterized protein</fullName>
    </submittedName>
</protein>
<accession>A0A4S4KVA1</accession>